<dbReference type="AlphaFoldDB" id="A0A151JS43"/>
<dbReference type="EMBL" id="KQ978577">
    <property type="protein sequence ID" value="KYN30055.1"/>
    <property type="molecule type" value="Genomic_DNA"/>
</dbReference>
<proteinExistence type="predicted"/>
<organism evidence="1 2">
    <name type="scientific">Trachymyrmex cornetzi</name>
    <dbReference type="NCBI Taxonomy" id="471704"/>
    <lineage>
        <taxon>Eukaryota</taxon>
        <taxon>Metazoa</taxon>
        <taxon>Ecdysozoa</taxon>
        <taxon>Arthropoda</taxon>
        <taxon>Hexapoda</taxon>
        <taxon>Insecta</taxon>
        <taxon>Pterygota</taxon>
        <taxon>Neoptera</taxon>
        <taxon>Endopterygota</taxon>
        <taxon>Hymenoptera</taxon>
        <taxon>Apocrita</taxon>
        <taxon>Aculeata</taxon>
        <taxon>Formicoidea</taxon>
        <taxon>Formicidae</taxon>
        <taxon>Myrmicinae</taxon>
        <taxon>Trachymyrmex</taxon>
    </lineage>
</organism>
<name>A0A151JS43_9HYME</name>
<feature type="non-terminal residue" evidence="1">
    <location>
        <position position="1"/>
    </location>
</feature>
<protein>
    <submittedName>
        <fullName evidence="1">Uncharacterized protein</fullName>
    </submittedName>
</protein>
<evidence type="ECO:0000313" key="1">
    <source>
        <dbReference type="EMBL" id="KYN30055.1"/>
    </source>
</evidence>
<dbReference type="Proteomes" id="UP000078492">
    <property type="component" value="Unassembled WGS sequence"/>
</dbReference>
<accession>A0A151JS43</accession>
<sequence>NSFLEDEESYLTQICLSIEDYVIFGSWSQIRKVENDNSMAVPLTQGQQLANGSNTAWPKRLDLDIFWVYNKGQQLTSGFKIPVTPLALICTSHVTIKVLHLLFILYHFLSIDNITLRKTLKNCSTSRRISLDNVLFLK</sequence>
<gene>
    <name evidence="1" type="ORF">ALC57_00498</name>
</gene>
<reference evidence="1 2" key="1">
    <citation type="submission" date="2015-09" db="EMBL/GenBank/DDBJ databases">
        <title>Trachymyrmex cornetzi WGS genome.</title>
        <authorList>
            <person name="Nygaard S."/>
            <person name="Hu H."/>
            <person name="Boomsma J."/>
            <person name="Zhang G."/>
        </authorList>
    </citation>
    <scope>NUCLEOTIDE SEQUENCE [LARGE SCALE GENOMIC DNA]</scope>
    <source>
        <strain evidence="1">Tcor2-1</strain>
        <tissue evidence="1">Whole body</tissue>
    </source>
</reference>
<evidence type="ECO:0000313" key="2">
    <source>
        <dbReference type="Proteomes" id="UP000078492"/>
    </source>
</evidence>
<keyword evidence="2" id="KW-1185">Reference proteome</keyword>